<organism evidence="3 4">
    <name type="scientific">Sporormia fimetaria CBS 119925</name>
    <dbReference type="NCBI Taxonomy" id="1340428"/>
    <lineage>
        <taxon>Eukaryota</taxon>
        <taxon>Fungi</taxon>
        <taxon>Dikarya</taxon>
        <taxon>Ascomycota</taxon>
        <taxon>Pezizomycotina</taxon>
        <taxon>Dothideomycetes</taxon>
        <taxon>Pleosporomycetidae</taxon>
        <taxon>Pleosporales</taxon>
        <taxon>Sporormiaceae</taxon>
        <taxon>Sporormia</taxon>
    </lineage>
</organism>
<evidence type="ECO:0000313" key="4">
    <source>
        <dbReference type="Proteomes" id="UP000799440"/>
    </source>
</evidence>
<keyword evidence="4" id="KW-1185">Reference proteome</keyword>
<accession>A0A6A6VNE4</accession>
<feature type="signal peptide" evidence="2">
    <location>
        <begin position="1"/>
        <end position="24"/>
    </location>
</feature>
<sequence>MPFHNLDTTLILTSLLLDTSTLHALTRSPGHPFTLFLVRAHQLLDSLYVTFWLTHWCSSFIFPEHVVTLAFGRPSPHLALFFAFTIRTAVSTIVMLRYENKLRAARRAARMMRRIQRRRRLLTRVEVEEAMKRVQEEEERQKKGGDVERLQ</sequence>
<dbReference type="EMBL" id="MU006563">
    <property type="protein sequence ID" value="KAF2750731.1"/>
    <property type="molecule type" value="Genomic_DNA"/>
</dbReference>
<name>A0A6A6VNE4_9PLEO</name>
<feature type="region of interest" description="Disordered" evidence="1">
    <location>
        <begin position="132"/>
        <end position="151"/>
    </location>
</feature>
<evidence type="ECO:0000256" key="1">
    <source>
        <dbReference type="SAM" id="MobiDB-lite"/>
    </source>
</evidence>
<evidence type="ECO:0000256" key="2">
    <source>
        <dbReference type="SAM" id="SignalP"/>
    </source>
</evidence>
<keyword evidence="2" id="KW-0732">Signal</keyword>
<evidence type="ECO:0008006" key="5">
    <source>
        <dbReference type="Google" id="ProtNLM"/>
    </source>
</evidence>
<gene>
    <name evidence="3" type="ORF">M011DRAFT_464550</name>
</gene>
<reference evidence="3" key="1">
    <citation type="journal article" date="2020" name="Stud. Mycol.">
        <title>101 Dothideomycetes genomes: a test case for predicting lifestyles and emergence of pathogens.</title>
        <authorList>
            <person name="Haridas S."/>
            <person name="Albert R."/>
            <person name="Binder M."/>
            <person name="Bloem J."/>
            <person name="Labutti K."/>
            <person name="Salamov A."/>
            <person name="Andreopoulos B."/>
            <person name="Baker S."/>
            <person name="Barry K."/>
            <person name="Bills G."/>
            <person name="Bluhm B."/>
            <person name="Cannon C."/>
            <person name="Castanera R."/>
            <person name="Culley D."/>
            <person name="Daum C."/>
            <person name="Ezra D."/>
            <person name="Gonzalez J."/>
            <person name="Henrissat B."/>
            <person name="Kuo A."/>
            <person name="Liang C."/>
            <person name="Lipzen A."/>
            <person name="Lutzoni F."/>
            <person name="Magnuson J."/>
            <person name="Mondo S."/>
            <person name="Nolan M."/>
            <person name="Ohm R."/>
            <person name="Pangilinan J."/>
            <person name="Park H.-J."/>
            <person name="Ramirez L."/>
            <person name="Alfaro M."/>
            <person name="Sun H."/>
            <person name="Tritt A."/>
            <person name="Yoshinaga Y."/>
            <person name="Zwiers L.-H."/>
            <person name="Turgeon B."/>
            <person name="Goodwin S."/>
            <person name="Spatafora J."/>
            <person name="Crous P."/>
            <person name="Grigoriev I."/>
        </authorList>
    </citation>
    <scope>NUCLEOTIDE SEQUENCE</scope>
    <source>
        <strain evidence="3">CBS 119925</strain>
    </source>
</reference>
<dbReference type="AlphaFoldDB" id="A0A6A6VNE4"/>
<evidence type="ECO:0000313" key="3">
    <source>
        <dbReference type="EMBL" id="KAF2750731.1"/>
    </source>
</evidence>
<dbReference type="Proteomes" id="UP000799440">
    <property type="component" value="Unassembled WGS sequence"/>
</dbReference>
<proteinExistence type="predicted"/>
<feature type="chain" id="PRO_5025552491" description="DUF1746 domain-containing protein" evidence="2">
    <location>
        <begin position="25"/>
        <end position="151"/>
    </location>
</feature>
<protein>
    <recommendedName>
        <fullName evidence="5">DUF1746 domain-containing protein</fullName>
    </recommendedName>
</protein>